<dbReference type="EMBL" id="CAXLJM020000035">
    <property type="protein sequence ID" value="CAL8103566.1"/>
    <property type="molecule type" value="Genomic_DNA"/>
</dbReference>
<evidence type="ECO:0000313" key="2">
    <source>
        <dbReference type="EMBL" id="CAL8103566.1"/>
    </source>
</evidence>
<reference evidence="2 3" key="1">
    <citation type="submission" date="2024-08" db="EMBL/GenBank/DDBJ databases">
        <authorList>
            <person name="Cucini C."/>
            <person name="Frati F."/>
        </authorList>
    </citation>
    <scope>NUCLEOTIDE SEQUENCE [LARGE SCALE GENOMIC DNA]</scope>
</reference>
<proteinExistence type="predicted"/>
<gene>
    <name evidence="2" type="ORF">ODALV1_LOCUS11485</name>
</gene>
<keyword evidence="1" id="KW-0732">Signal</keyword>
<accession>A0ABP1QHL3</accession>
<name>A0ABP1QHL3_9HEXA</name>
<dbReference type="Proteomes" id="UP001642540">
    <property type="component" value="Unassembled WGS sequence"/>
</dbReference>
<sequence>MEGLLFSSTILLLFTTVVTIAEVHITPNKCWQQYPFTYSKCLSLCSPSVDATCLDDQLCFCNSPYQELMSGGRGPTSTLNFYLGTNPEALCYFSDFCEDLCKNDDQLLIVIKGMSKRISGALCKLKPLDLFNNISYAMDEIESCVCSLH</sequence>
<keyword evidence="3" id="KW-1185">Reference proteome</keyword>
<organism evidence="2 3">
    <name type="scientific">Orchesella dallaii</name>
    <dbReference type="NCBI Taxonomy" id="48710"/>
    <lineage>
        <taxon>Eukaryota</taxon>
        <taxon>Metazoa</taxon>
        <taxon>Ecdysozoa</taxon>
        <taxon>Arthropoda</taxon>
        <taxon>Hexapoda</taxon>
        <taxon>Collembola</taxon>
        <taxon>Entomobryomorpha</taxon>
        <taxon>Entomobryoidea</taxon>
        <taxon>Orchesellidae</taxon>
        <taxon>Orchesellinae</taxon>
        <taxon>Orchesella</taxon>
    </lineage>
</organism>
<comment type="caution">
    <text evidence="2">The sequence shown here is derived from an EMBL/GenBank/DDBJ whole genome shotgun (WGS) entry which is preliminary data.</text>
</comment>
<evidence type="ECO:0000256" key="1">
    <source>
        <dbReference type="SAM" id="SignalP"/>
    </source>
</evidence>
<evidence type="ECO:0000313" key="3">
    <source>
        <dbReference type="Proteomes" id="UP001642540"/>
    </source>
</evidence>
<feature type="signal peptide" evidence="1">
    <location>
        <begin position="1"/>
        <end position="21"/>
    </location>
</feature>
<protein>
    <submittedName>
        <fullName evidence="2">Uncharacterized protein</fullName>
    </submittedName>
</protein>
<feature type="chain" id="PRO_5045706359" evidence="1">
    <location>
        <begin position="22"/>
        <end position="149"/>
    </location>
</feature>